<dbReference type="Proteomes" id="UP000294535">
    <property type="component" value="Unassembled WGS sequence"/>
</dbReference>
<proteinExistence type="predicted"/>
<protein>
    <submittedName>
        <fullName evidence="1">Uncharacterized protein DUF2490</fullName>
    </submittedName>
</protein>
<reference evidence="1 2" key="1">
    <citation type="submission" date="2019-03" db="EMBL/GenBank/DDBJ databases">
        <title>Genomic Encyclopedia of Type Strains, Phase III (KMG-III): the genomes of soil and plant-associated and newly described type strains.</title>
        <authorList>
            <person name="Whitman W."/>
        </authorList>
    </citation>
    <scope>NUCLEOTIDE SEQUENCE [LARGE SCALE GENOMIC DNA]</scope>
    <source>
        <strain evidence="1 2">CECT 8446</strain>
    </source>
</reference>
<sequence length="221" mass="26009">MDTISQQWIQSYHEGKISTKWTALLDGGFRWREGFSISTAYIIRGGIGYSITPSLRIAAGFANLGLYGEGKVIRYEYRPYQEIQLKTPLGKIGLSQRFRIEERFYEDRSPISNFELPDFNYRFRYSVMFAIPLFQLSKNEPNRRLVLNLGNEIFWNAGKQATRVFDQNRLILSPTLQWNKQLSISFTYNRQFASTLKEDFYLLSNIAWLQIRHNLDFSKNQ</sequence>
<dbReference type="EMBL" id="SNYF01000007">
    <property type="protein sequence ID" value="TDQ16455.1"/>
    <property type="molecule type" value="Genomic_DNA"/>
</dbReference>
<keyword evidence="2" id="KW-1185">Reference proteome</keyword>
<name>A0A4R6T4S6_9BACT</name>
<dbReference type="AlphaFoldDB" id="A0A4R6T4S6"/>
<dbReference type="InterPro" id="IPR019619">
    <property type="entry name" value="DUF2490"/>
</dbReference>
<evidence type="ECO:0000313" key="2">
    <source>
        <dbReference type="Proteomes" id="UP000294535"/>
    </source>
</evidence>
<accession>A0A4R6T4S6</accession>
<gene>
    <name evidence="1" type="ORF">DFQ04_2573</name>
</gene>
<comment type="caution">
    <text evidence="1">The sequence shown here is derived from an EMBL/GenBank/DDBJ whole genome shotgun (WGS) entry which is preliminary data.</text>
</comment>
<dbReference type="Pfam" id="PF10677">
    <property type="entry name" value="DUF2490"/>
    <property type="match status" value="1"/>
</dbReference>
<organism evidence="1 2">
    <name type="scientific">Algoriphagus boseongensis</name>
    <dbReference type="NCBI Taxonomy" id="1442587"/>
    <lineage>
        <taxon>Bacteria</taxon>
        <taxon>Pseudomonadati</taxon>
        <taxon>Bacteroidota</taxon>
        <taxon>Cytophagia</taxon>
        <taxon>Cytophagales</taxon>
        <taxon>Cyclobacteriaceae</taxon>
        <taxon>Algoriphagus</taxon>
    </lineage>
</organism>
<evidence type="ECO:0000313" key="1">
    <source>
        <dbReference type="EMBL" id="TDQ16455.1"/>
    </source>
</evidence>